<accession>A0A8T2QEM8</accession>
<reference evidence="3" key="1">
    <citation type="submission" date="2021-08" db="EMBL/GenBank/DDBJ databases">
        <title>WGS assembly of Ceratopteris richardii.</title>
        <authorList>
            <person name="Marchant D.B."/>
            <person name="Chen G."/>
            <person name="Jenkins J."/>
            <person name="Shu S."/>
            <person name="Leebens-Mack J."/>
            <person name="Grimwood J."/>
            <person name="Schmutz J."/>
            <person name="Soltis P."/>
            <person name="Soltis D."/>
            <person name="Chen Z.-H."/>
        </authorList>
    </citation>
    <scope>NUCLEOTIDE SEQUENCE</scope>
    <source>
        <strain evidence="3">Whitten #5841</strain>
        <tissue evidence="3">Leaf</tissue>
    </source>
</reference>
<dbReference type="EMBL" id="CM035440">
    <property type="protein sequence ID" value="KAH7282099.1"/>
    <property type="molecule type" value="Genomic_DNA"/>
</dbReference>
<dbReference type="EMBL" id="CM035440">
    <property type="protein sequence ID" value="KAH7282095.1"/>
    <property type="molecule type" value="Genomic_DNA"/>
</dbReference>
<dbReference type="InterPro" id="IPR004274">
    <property type="entry name" value="FCP1_dom"/>
</dbReference>
<evidence type="ECO:0000313" key="3">
    <source>
        <dbReference type="EMBL" id="KAH7282098.1"/>
    </source>
</evidence>
<dbReference type="EMBL" id="CM035440">
    <property type="protein sequence ID" value="KAH7282098.1"/>
    <property type="molecule type" value="Genomic_DNA"/>
</dbReference>
<dbReference type="Gene3D" id="3.40.50.1000">
    <property type="entry name" value="HAD superfamily/HAD-like"/>
    <property type="match status" value="1"/>
</dbReference>
<dbReference type="PROSITE" id="PS50969">
    <property type="entry name" value="FCP1"/>
    <property type="match status" value="1"/>
</dbReference>
<proteinExistence type="predicted"/>
<dbReference type="EMBL" id="CM035440">
    <property type="protein sequence ID" value="KAH7282100.1"/>
    <property type="molecule type" value="Genomic_DNA"/>
</dbReference>
<dbReference type="EMBL" id="CM035440">
    <property type="protein sequence ID" value="KAH7282094.1"/>
    <property type="molecule type" value="Genomic_DNA"/>
</dbReference>
<dbReference type="EMBL" id="CM035440">
    <property type="protein sequence ID" value="KAH7282097.1"/>
    <property type="molecule type" value="Genomic_DNA"/>
</dbReference>
<evidence type="ECO:0000256" key="1">
    <source>
        <dbReference type="SAM" id="MobiDB-lite"/>
    </source>
</evidence>
<dbReference type="EMBL" id="CM035440">
    <property type="protein sequence ID" value="KAH7282092.1"/>
    <property type="molecule type" value="Genomic_DNA"/>
</dbReference>
<dbReference type="SMART" id="SM00577">
    <property type="entry name" value="CPDc"/>
    <property type="match status" value="1"/>
</dbReference>
<dbReference type="PANTHER" id="PTHR12210">
    <property type="entry name" value="DULLARD PROTEIN PHOSPHATASE"/>
    <property type="match status" value="1"/>
</dbReference>
<feature type="compositionally biased region" description="Polar residues" evidence="1">
    <location>
        <begin position="375"/>
        <end position="385"/>
    </location>
</feature>
<dbReference type="EMBL" id="CM035440">
    <property type="protein sequence ID" value="KAH7282091.1"/>
    <property type="molecule type" value="Genomic_DNA"/>
</dbReference>
<organism evidence="3 4">
    <name type="scientific">Ceratopteris richardii</name>
    <name type="common">Triangle waterfern</name>
    <dbReference type="NCBI Taxonomy" id="49495"/>
    <lineage>
        <taxon>Eukaryota</taxon>
        <taxon>Viridiplantae</taxon>
        <taxon>Streptophyta</taxon>
        <taxon>Embryophyta</taxon>
        <taxon>Tracheophyta</taxon>
        <taxon>Polypodiopsida</taxon>
        <taxon>Polypodiidae</taxon>
        <taxon>Polypodiales</taxon>
        <taxon>Pteridineae</taxon>
        <taxon>Pteridaceae</taxon>
        <taxon>Parkerioideae</taxon>
        <taxon>Ceratopteris</taxon>
    </lineage>
</organism>
<name>A0A8T2QEM8_CERRI</name>
<feature type="region of interest" description="Disordered" evidence="1">
    <location>
        <begin position="641"/>
        <end position="661"/>
    </location>
</feature>
<feature type="domain" description="FCP1 homology" evidence="2">
    <location>
        <begin position="1"/>
        <end position="181"/>
    </location>
</feature>
<evidence type="ECO:0000259" key="2">
    <source>
        <dbReference type="PROSITE" id="PS50969"/>
    </source>
</evidence>
<dbReference type="OrthoDB" id="1711508at2759"/>
<sequence>MRTKKLLVLDVNGLLIDTYFSRGPVPEEPPDARLGNFYVYRRPFCKEFLEFCLENFVVGVWSSAREYNVNNLVDYVFQDAKKKLAFCWHQSDCTDVGLKAPDNKWKPLFMKELSKLWNKVKDGLPWNQGDYGPSNTLLVDDTPYKAVLNPPNTAIFPRSYTVQDHGDTFLRDALRSYLEGIRDAESVPTYVKRNPFGEPSIGPENPLWSHISKLLIKAHCVFEQVENGLSQPFGAIGGDLAYEGKCPRLCRLEKDTCVETSELMNLPSEAIEMQSFENTQVTCEDAIQSESQTSAMVEKSFEQDKSTVENDVHLEPLEPSAHFLSGQHDLQNICDDESGKNGIDGEMDRDNSLLEVREDNTDACKIERGEVNDQSVSSLLCSNSDDNIDHIPRKQESHDGPRPRDRWTGKKRKELHQGRNNYKHHVYGKERLRWQPGNHKNDNKCGSNFRSHERFWPSRMAYSPNDYCQDQSFYSSNNRGGFSQQVNAHKRFKYSGGYTRSQSVSNNQAPWDTVHETSFYAQTYGNNGHYQSPSAYGNSFEHGPPNYKWNDHYEPRTCYGSSSAWPEGNIIPRENEWDLNSQARHFGALNASYRDLGAFNQSQRSRVGAMGLPYNHSDISSSGFLKDISASNSAYGYGIRDSRSPFRSDRNRSRRYNEWRH</sequence>
<comment type="caution">
    <text evidence="3">The sequence shown here is derived from an EMBL/GenBank/DDBJ whole genome shotgun (WGS) entry which is preliminary data.</text>
</comment>
<evidence type="ECO:0000313" key="4">
    <source>
        <dbReference type="Proteomes" id="UP000825935"/>
    </source>
</evidence>
<dbReference type="InterPro" id="IPR050365">
    <property type="entry name" value="TIM50"/>
</dbReference>
<protein>
    <recommendedName>
        <fullName evidence="2">FCP1 homology domain-containing protein</fullName>
    </recommendedName>
</protein>
<feature type="compositionally biased region" description="Basic and acidic residues" evidence="1">
    <location>
        <begin position="387"/>
        <end position="408"/>
    </location>
</feature>
<dbReference type="Proteomes" id="UP000825935">
    <property type="component" value="Chromosome 35"/>
</dbReference>
<dbReference type="AlphaFoldDB" id="A0A8T2QEM8"/>
<keyword evidence="4" id="KW-1185">Reference proteome</keyword>
<dbReference type="EMBL" id="CM035440">
    <property type="protein sequence ID" value="KAH7282096.1"/>
    <property type="molecule type" value="Genomic_DNA"/>
</dbReference>
<dbReference type="SUPFAM" id="SSF56784">
    <property type="entry name" value="HAD-like"/>
    <property type="match status" value="1"/>
</dbReference>
<dbReference type="InterPro" id="IPR036412">
    <property type="entry name" value="HAD-like_sf"/>
</dbReference>
<feature type="region of interest" description="Disordered" evidence="1">
    <location>
        <begin position="375"/>
        <end position="415"/>
    </location>
</feature>
<dbReference type="Pfam" id="PF03031">
    <property type="entry name" value="NIF"/>
    <property type="match status" value="1"/>
</dbReference>
<dbReference type="EMBL" id="CM035440">
    <property type="protein sequence ID" value="KAH7282093.1"/>
    <property type="molecule type" value="Genomic_DNA"/>
</dbReference>
<gene>
    <name evidence="3" type="ORF">KP509_35G011800</name>
</gene>
<dbReference type="InterPro" id="IPR023214">
    <property type="entry name" value="HAD_sf"/>
</dbReference>